<dbReference type="InterPro" id="IPR007712">
    <property type="entry name" value="RelE/ParE_toxin"/>
</dbReference>
<name>A0ABU3VMR6_9EURY</name>
<dbReference type="RefSeq" id="WP_318785022.1">
    <property type="nucleotide sequence ID" value="NZ_JAWDKC010000004.1"/>
</dbReference>
<dbReference type="Proteomes" id="UP001272052">
    <property type="component" value="Unassembled WGS sequence"/>
</dbReference>
<organism evidence="2 3">
    <name type="scientific">Methanimicrococcus hacksteinii</name>
    <dbReference type="NCBI Taxonomy" id="3028293"/>
    <lineage>
        <taxon>Archaea</taxon>
        <taxon>Methanobacteriati</taxon>
        <taxon>Methanobacteriota</taxon>
        <taxon>Stenosarchaea group</taxon>
        <taxon>Methanomicrobia</taxon>
        <taxon>Methanosarcinales</taxon>
        <taxon>Methanosarcinaceae</taxon>
        <taxon>Methanimicrococcus</taxon>
    </lineage>
</organism>
<reference evidence="2 3" key="1">
    <citation type="submission" date="2023-06" db="EMBL/GenBank/DDBJ databases">
        <title>Genome sequence of Methanimicrococcus sp. At1.</title>
        <authorList>
            <person name="Protasov E."/>
            <person name="Platt K."/>
            <person name="Poehlein A."/>
            <person name="Daniel R."/>
            <person name="Brune A."/>
        </authorList>
    </citation>
    <scope>NUCLEOTIDE SEQUENCE [LARGE SCALE GENOMIC DNA]</scope>
    <source>
        <strain evidence="2 3">At1</strain>
    </source>
</reference>
<gene>
    <name evidence="2" type="ORF">MmiAt1_01560</name>
</gene>
<keyword evidence="1" id="KW-1277">Toxin-antitoxin system</keyword>
<keyword evidence="3" id="KW-1185">Reference proteome</keyword>
<dbReference type="EMBL" id="JAWDKC010000004">
    <property type="protein sequence ID" value="MDV0444624.1"/>
    <property type="molecule type" value="Genomic_DNA"/>
</dbReference>
<evidence type="ECO:0000256" key="1">
    <source>
        <dbReference type="ARBA" id="ARBA00022649"/>
    </source>
</evidence>
<protein>
    <recommendedName>
        <fullName evidence="4">Type II toxin-antitoxin system RelE/ParE family toxin</fullName>
    </recommendedName>
</protein>
<comment type="caution">
    <text evidence="2">The sequence shown here is derived from an EMBL/GenBank/DDBJ whole genome shotgun (WGS) entry which is preliminary data.</text>
</comment>
<evidence type="ECO:0000313" key="2">
    <source>
        <dbReference type="EMBL" id="MDV0444624.1"/>
    </source>
</evidence>
<accession>A0ABU3VMR6</accession>
<dbReference type="Gene3D" id="3.30.2310.20">
    <property type="entry name" value="RelE-like"/>
    <property type="match status" value="1"/>
</dbReference>
<dbReference type="InterPro" id="IPR035093">
    <property type="entry name" value="RelE/ParE_toxin_dom_sf"/>
</dbReference>
<evidence type="ECO:0008006" key="4">
    <source>
        <dbReference type="Google" id="ProtNLM"/>
    </source>
</evidence>
<dbReference type="Pfam" id="PF05016">
    <property type="entry name" value="ParE_toxin"/>
    <property type="match status" value="1"/>
</dbReference>
<evidence type="ECO:0000313" key="3">
    <source>
        <dbReference type="Proteomes" id="UP001272052"/>
    </source>
</evidence>
<proteinExistence type="predicted"/>
<sequence length="109" mass="13059">MAEIKYYKIKILPLFEKDLTESLNYITYELQNPAAATLLLEEVQKAISERLFVPASFEAYFPPNSTEPHYRIYVRNYLIFYTVVDDTVRLRRFVYNRRNIEQLLQISDI</sequence>